<name>A0AA36C7L9_9BILA</name>
<feature type="compositionally biased region" description="Basic and acidic residues" evidence="1">
    <location>
        <begin position="433"/>
        <end position="448"/>
    </location>
</feature>
<proteinExistence type="predicted"/>
<dbReference type="PANTHER" id="PTHR31967:SF14">
    <property type="entry name" value="GROUND-LIKE DOMAIN-CONTAINING PROTEIN"/>
    <property type="match status" value="1"/>
</dbReference>
<feature type="compositionally biased region" description="Basic and acidic residues" evidence="1">
    <location>
        <begin position="340"/>
        <end position="363"/>
    </location>
</feature>
<comment type="caution">
    <text evidence="3">The sequence shown here is derived from an EMBL/GenBank/DDBJ whole genome shotgun (WGS) entry which is preliminary data.</text>
</comment>
<reference evidence="3" key="1">
    <citation type="submission" date="2023-06" db="EMBL/GenBank/DDBJ databases">
        <authorList>
            <person name="Delattre M."/>
        </authorList>
    </citation>
    <scope>NUCLEOTIDE SEQUENCE</scope>
    <source>
        <strain evidence="3">AF72</strain>
    </source>
</reference>
<evidence type="ECO:0000313" key="3">
    <source>
        <dbReference type="EMBL" id="CAJ0563830.1"/>
    </source>
</evidence>
<gene>
    <name evidence="3" type="ORF">MSPICULIGERA_LOCUS2564</name>
</gene>
<feature type="region of interest" description="Disordered" evidence="1">
    <location>
        <begin position="258"/>
        <end position="474"/>
    </location>
</feature>
<dbReference type="EMBL" id="CATQJA010000751">
    <property type="protein sequence ID" value="CAJ0563830.1"/>
    <property type="molecule type" value="Genomic_DNA"/>
</dbReference>
<evidence type="ECO:0000256" key="1">
    <source>
        <dbReference type="SAM" id="MobiDB-lite"/>
    </source>
</evidence>
<sequence>MATRQLLDQVNELLERCDSPIRFEPSADLVVPNDRLGRRYLGHIKSGLQEALSAGLPPPHLRPVWVTRFLLRGLEAMVILDDPDVEEHDLKSSEFEKIDPDRLLPIREMHTTEVPPAPLTDIDLLHLAESLSPTIQPNSDELLKIIREISPESVVDQHGRSIDILKITRSHSPNNLSPTIEDFDGFGKKDSNEIESPNVDILKVSKNGPDSPPEKEAVAFKIEETDALKVVQRNSPNSWDEENKANILKVEIGTGHNEGKLEKTDMVRVRQGESPNKPNKKMVWKKRPDSEHVKHEKQKIKLESSEDEANEVDILKVRRGKSPTKNRTDKDEAEQPGSYPEEKEKPEKPKRSRKESSKNKPEPENNADFLKVSRGNSPNREKAAHGSETEEKEKADAFEAGKREGESEEQPADKKNEPENEADILKKAKNRRIHGESEELTKHEKPESEDSENSAKAQRSPDSHEIANQDPDFPAVDILKVSQAVSPNRKSKKAWIQRVQHIAKGYACCNVKLNNLIENTYSEIKASPKYNACNIQIIANKIQEAAQNEFSHPFETVAALGDFAQNVHFAGDLVCKVEIDGKYMLAYGSPYKADMAHNATGPMMQRLALFSLRI</sequence>
<feature type="compositionally biased region" description="Basic and acidic residues" evidence="1">
    <location>
        <begin position="258"/>
        <end position="271"/>
    </location>
</feature>
<dbReference type="AlphaFoldDB" id="A0AA36C7L9"/>
<dbReference type="InterPro" id="IPR007284">
    <property type="entry name" value="Ground-like_dom"/>
</dbReference>
<accession>A0AA36C7L9</accession>
<evidence type="ECO:0000313" key="4">
    <source>
        <dbReference type="Proteomes" id="UP001177023"/>
    </source>
</evidence>
<feature type="non-terminal residue" evidence="3">
    <location>
        <position position="1"/>
    </location>
</feature>
<feature type="compositionally biased region" description="Basic and acidic residues" evidence="1">
    <location>
        <begin position="379"/>
        <end position="426"/>
    </location>
</feature>
<dbReference type="Proteomes" id="UP001177023">
    <property type="component" value="Unassembled WGS sequence"/>
</dbReference>
<feature type="compositionally biased region" description="Basic and acidic residues" evidence="1">
    <location>
        <begin position="286"/>
        <end position="304"/>
    </location>
</feature>
<protein>
    <recommendedName>
        <fullName evidence="2">Ground-like domain-containing protein</fullName>
    </recommendedName>
</protein>
<dbReference type="Pfam" id="PF04155">
    <property type="entry name" value="Ground-like"/>
    <property type="match status" value="1"/>
</dbReference>
<organism evidence="3 4">
    <name type="scientific">Mesorhabditis spiculigera</name>
    <dbReference type="NCBI Taxonomy" id="96644"/>
    <lineage>
        <taxon>Eukaryota</taxon>
        <taxon>Metazoa</taxon>
        <taxon>Ecdysozoa</taxon>
        <taxon>Nematoda</taxon>
        <taxon>Chromadorea</taxon>
        <taxon>Rhabditida</taxon>
        <taxon>Rhabditina</taxon>
        <taxon>Rhabditomorpha</taxon>
        <taxon>Rhabditoidea</taxon>
        <taxon>Rhabditidae</taxon>
        <taxon>Mesorhabditinae</taxon>
        <taxon>Mesorhabditis</taxon>
    </lineage>
</organism>
<evidence type="ECO:0000259" key="2">
    <source>
        <dbReference type="Pfam" id="PF04155"/>
    </source>
</evidence>
<feature type="domain" description="Ground-like" evidence="2">
    <location>
        <begin position="505"/>
        <end position="587"/>
    </location>
</feature>
<dbReference type="PANTHER" id="PTHR31967">
    <property type="entry name" value="GROUNDHOG (HEDGEHOG-LIKE FAMILY)-RELATED"/>
    <property type="match status" value="1"/>
</dbReference>
<keyword evidence="4" id="KW-1185">Reference proteome</keyword>